<keyword evidence="3 6" id="KW-0812">Transmembrane</keyword>
<dbReference type="Gene3D" id="1.25.40.10">
    <property type="entry name" value="Tetratricopeptide repeat domain"/>
    <property type="match status" value="1"/>
</dbReference>
<sequence length="781" mass="88641">MISFFLSLVVLSIFQYTILYFKGVVDAVLGMSFVLSVVNHMGYASLVGLILVPSFNLLENFRPRHGFIIVFIVLLLLLGVEALLVTYYCAFYIPLGADLLDYGFTDLIIGASNSRGMLPSIILAALIMIASFLGWYKITSKFYHHINKMYPFTIVLFSLFVATLFTEGKPINQNKTQYLGVHLFTETTGRTYYNPKEEFPLVRTPNTEDVLGRYFELREEKPNIVFVIIEGLGRDFMGEGATYGGFTPFLDSLSTKSLYWDNFLSNTTHTYGVIPSLMGSLPFGEDGFLNLNYLPNKLTLFGILKNNGYHTSYYQGTNSSLYNLDNFLQSENLDFILDRSGFGNGYQLQIEDAGGSSWGYPDKELFRKSMGLPKPSTQPRMEVYMTANVRSPFLLANQESYETRVAQLLIDRNIDEEAREVIEENRNVFGSLLYSDEALKSFFNIYRNNHDFNNTLFVITGNYALESPVPQKNALSSLHVPLIIYSPMLKTAKTISSISSHLDVAPSILALLNSKYEIKMPKKVAWLGGGLDMQSDFRSIKDIPLIANKSGTMEFLHRDKLFFDGDAFEIDNHLNISGALGHKGDLGRRLNDFMAMNVYVTEKDKIIPEDLAIFPFRKEAFENNEMVWLNSVFNGSNFDKAYSTARNFAFDKKSDKALLLCRYILSEVPSHLDARILMGRINAWEGNYSESVRILRACVRLNPSYLDSYEALLDVYFWSNKTEAAMRLIAHMNKSEIDTSAISSKIKRARQEAKKKQINTFNQKSFKQKEEGTEIALSNNK</sequence>
<feature type="transmembrane region" description="Helical" evidence="6">
    <location>
        <begin position="67"/>
        <end position="97"/>
    </location>
</feature>
<feature type="transmembrane region" description="Helical" evidence="6">
    <location>
        <begin position="29"/>
        <end position="55"/>
    </location>
</feature>
<organism evidence="8 9">
    <name type="scientific">Kriegella aquimaris</name>
    <dbReference type="NCBI Taxonomy" id="192904"/>
    <lineage>
        <taxon>Bacteria</taxon>
        <taxon>Pseudomonadati</taxon>
        <taxon>Bacteroidota</taxon>
        <taxon>Flavobacteriia</taxon>
        <taxon>Flavobacteriales</taxon>
        <taxon>Flavobacteriaceae</taxon>
        <taxon>Kriegella</taxon>
    </lineage>
</organism>
<accession>A0A1G9ITT7</accession>
<dbReference type="SUPFAM" id="SSF48452">
    <property type="entry name" value="TPR-like"/>
    <property type="match status" value="1"/>
</dbReference>
<dbReference type="AlphaFoldDB" id="A0A1G9ITT7"/>
<evidence type="ECO:0000256" key="5">
    <source>
        <dbReference type="ARBA" id="ARBA00023136"/>
    </source>
</evidence>
<evidence type="ECO:0000313" key="9">
    <source>
        <dbReference type="Proteomes" id="UP000199440"/>
    </source>
</evidence>
<dbReference type="Proteomes" id="UP000199440">
    <property type="component" value="Unassembled WGS sequence"/>
</dbReference>
<dbReference type="InterPro" id="IPR017850">
    <property type="entry name" value="Alkaline_phosphatase_core_sf"/>
</dbReference>
<keyword evidence="5 6" id="KW-0472">Membrane</keyword>
<dbReference type="CDD" id="cd16015">
    <property type="entry name" value="LTA_synthase"/>
    <property type="match status" value="1"/>
</dbReference>
<evidence type="ECO:0000256" key="1">
    <source>
        <dbReference type="ARBA" id="ARBA00004651"/>
    </source>
</evidence>
<evidence type="ECO:0000313" key="8">
    <source>
        <dbReference type="EMBL" id="SDL28580.1"/>
    </source>
</evidence>
<feature type="transmembrane region" description="Helical" evidence="6">
    <location>
        <begin position="148"/>
        <end position="166"/>
    </location>
</feature>
<dbReference type="InterPro" id="IPR011990">
    <property type="entry name" value="TPR-like_helical_dom_sf"/>
</dbReference>
<dbReference type="SUPFAM" id="SSF53649">
    <property type="entry name" value="Alkaline phosphatase-like"/>
    <property type="match status" value="1"/>
</dbReference>
<gene>
    <name evidence="8" type="ORF">SAMN04488514_101275</name>
</gene>
<evidence type="ECO:0000256" key="4">
    <source>
        <dbReference type="ARBA" id="ARBA00022989"/>
    </source>
</evidence>
<dbReference type="GO" id="GO:0016740">
    <property type="term" value="F:transferase activity"/>
    <property type="evidence" value="ECO:0007669"/>
    <property type="project" value="UniProtKB-KW"/>
</dbReference>
<name>A0A1G9ITT7_9FLAO</name>
<keyword evidence="8" id="KW-0808">Transferase</keyword>
<dbReference type="GO" id="GO:0005886">
    <property type="term" value="C:plasma membrane"/>
    <property type="evidence" value="ECO:0007669"/>
    <property type="project" value="UniProtKB-SubCell"/>
</dbReference>
<dbReference type="STRING" id="192904.SAMN04488514_101275"/>
<dbReference type="PANTHER" id="PTHR47371:SF3">
    <property type="entry name" value="PHOSPHOGLYCEROL TRANSFERASE I"/>
    <property type="match status" value="1"/>
</dbReference>
<evidence type="ECO:0000259" key="7">
    <source>
        <dbReference type="Pfam" id="PF00884"/>
    </source>
</evidence>
<evidence type="ECO:0000256" key="6">
    <source>
        <dbReference type="SAM" id="Phobius"/>
    </source>
</evidence>
<comment type="subcellular location">
    <subcellularLocation>
        <location evidence="1">Cell membrane</location>
        <topology evidence="1">Multi-pass membrane protein</topology>
    </subcellularLocation>
</comment>
<dbReference type="PANTHER" id="PTHR47371">
    <property type="entry name" value="LIPOTEICHOIC ACID SYNTHASE"/>
    <property type="match status" value="1"/>
</dbReference>
<dbReference type="InterPro" id="IPR000917">
    <property type="entry name" value="Sulfatase_N"/>
</dbReference>
<feature type="domain" description="Sulfatase N-terminal" evidence="7">
    <location>
        <begin position="222"/>
        <end position="513"/>
    </location>
</feature>
<evidence type="ECO:0000256" key="2">
    <source>
        <dbReference type="ARBA" id="ARBA00022475"/>
    </source>
</evidence>
<dbReference type="EMBL" id="FNGV01000001">
    <property type="protein sequence ID" value="SDL28580.1"/>
    <property type="molecule type" value="Genomic_DNA"/>
</dbReference>
<keyword evidence="4 6" id="KW-1133">Transmembrane helix</keyword>
<dbReference type="InterPro" id="IPR050448">
    <property type="entry name" value="OpgB/LTA_synthase_biosynth"/>
</dbReference>
<keyword evidence="9" id="KW-1185">Reference proteome</keyword>
<protein>
    <submittedName>
        <fullName evidence="8">Phosphoglycerol transferase MdoB</fullName>
    </submittedName>
</protein>
<keyword evidence="2" id="KW-1003">Cell membrane</keyword>
<proteinExistence type="predicted"/>
<dbReference type="Gene3D" id="3.40.720.10">
    <property type="entry name" value="Alkaline Phosphatase, subunit A"/>
    <property type="match status" value="1"/>
</dbReference>
<dbReference type="Pfam" id="PF00884">
    <property type="entry name" value="Sulfatase"/>
    <property type="match status" value="1"/>
</dbReference>
<reference evidence="8 9" key="1">
    <citation type="submission" date="2016-10" db="EMBL/GenBank/DDBJ databases">
        <authorList>
            <person name="de Groot N.N."/>
        </authorList>
    </citation>
    <scope>NUCLEOTIDE SEQUENCE [LARGE SCALE GENOMIC DNA]</scope>
    <source>
        <strain evidence="8 9">DSM 19886</strain>
    </source>
</reference>
<feature type="transmembrane region" description="Helical" evidence="6">
    <location>
        <begin position="117"/>
        <end position="136"/>
    </location>
</feature>
<evidence type="ECO:0000256" key="3">
    <source>
        <dbReference type="ARBA" id="ARBA00022692"/>
    </source>
</evidence>